<evidence type="ECO:0000256" key="1">
    <source>
        <dbReference type="SAM" id="SignalP"/>
    </source>
</evidence>
<organism evidence="2 3">
    <name type="scientific">Prolixibacter bellariivorans</name>
    <dbReference type="NCBI Taxonomy" id="314319"/>
    <lineage>
        <taxon>Bacteria</taxon>
        <taxon>Pseudomonadati</taxon>
        <taxon>Bacteroidota</taxon>
        <taxon>Bacteroidia</taxon>
        <taxon>Marinilabiliales</taxon>
        <taxon>Prolixibacteraceae</taxon>
        <taxon>Prolixibacter</taxon>
    </lineage>
</organism>
<sequence length="186" mass="20494">MKIKWYIPLMLMCICIFAFTSCSKSSDEEDLTSEETQDFSFTQAIVVNNETEEFSESVVLKATDYNKAFDEFDGKIKSIEVKQIKYIITNFNGPENQELITASLSVADGSGNGAEILATATNMILADIQNQEQTIDPETAGLNKLQLMMKNSPHTATMTLSGTANSTPITLTLTYTIKGSITVYID</sequence>
<comment type="caution">
    <text evidence="2">The sequence shown here is derived from an EMBL/GenBank/DDBJ whole genome shotgun (WGS) entry which is preliminary data.</text>
</comment>
<evidence type="ECO:0000313" key="2">
    <source>
        <dbReference type="EMBL" id="GET32819.1"/>
    </source>
</evidence>
<dbReference type="AlphaFoldDB" id="A0A5M4AY24"/>
<dbReference type="Proteomes" id="UP000391834">
    <property type="component" value="Unassembled WGS sequence"/>
</dbReference>
<name>A0A5M4AY24_9BACT</name>
<dbReference type="PROSITE" id="PS51257">
    <property type="entry name" value="PROKAR_LIPOPROTEIN"/>
    <property type="match status" value="1"/>
</dbReference>
<feature type="signal peptide" evidence="1">
    <location>
        <begin position="1"/>
        <end position="20"/>
    </location>
</feature>
<reference evidence="2 3" key="1">
    <citation type="submission" date="2019-10" db="EMBL/GenBank/DDBJ databases">
        <title>Prolixibacter strains distinguished by the presence of nitrate reductase genes were adept at nitrate-dependent anaerobic corrosion of metallic iron and carbon steel.</title>
        <authorList>
            <person name="Iino T."/>
            <person name="Shono N."/>
            <person name="Ito K."/>
            <person name="Nakamura R."/>
            <person name="Sueoka K."/>
            <person name="Harayama S."/>
            <person name="Ohkuma M."/>
        </authorList>
    </citation>
    <scope>NUCLEOTIDE SEQUENCE [LARGE SCALE GENOMIC DNA]</scope>
    <source>
        <strain evidence="2 3">JCM 13498</strain>
    </source>
</reference>
<keyword evidence="3" id="KW-1185">Reference proteome</keyword>
<proteinExistence type="predicted"/>
<protein>
    <recommendedName>
        <fullName evidence="4">Lipocalin-like domain-containing protein</fullName>
    </recommendedName>
</protein>
<evidence type="ECO:0000313" key="3">
    <source>
        <dbReference type="Proteomes" id="UP000391834"/>
    </source>
</evidence>
<keyword evidence="1" id="KW-0732">Signal</keyword>
<gene>
    <name evidence="2" type="ORF">PbJCM13498_16820</name>
</gene>
<feature type="chain" id="PRO_5024354879" description="Lipocalin-like domain-containing protein" evidence="1">
    <location>
        <begin position="21"/>
        <end position="186"/>
    </location>
</feature>
<evidence type="ECO:0008006" key="4">
    <source>
        <dbReference type="Google" id="ProtNLM"/>
    </source>
</evidence>
<dbReference type="EMBL" id="BLAX01000001">
    <property type="protein sequence ID" value="GET32819.1"/>
    <property type="molecule type" value="Genomic_DNA"/>
</dbReference>
<dbReference type="RefSeq" id="WP_025862689.1">
    <property type="nucleotide sequence ID" value="NZ_BLAX01000001.1"/>
</dbReference>
<accession>A0A5M4AY24</accession>